<accession>A0A4D5RWX9</accession>
<dbReference type="Gene3D" id="2.20.20.160">
    <property type="match status" value="1"/>
</dbReference>
<dbReference type="VEuPathDB" id="VectorBase:ISCP_027676"/>
<proteinExistence type="predicted"/>
<protein>
    <submittedName>
        <fullName evidence="2">Putative conserved secreted protein</fullName>
    </submittedName>
</protein>
<keyword evidence="1" id="KW-0732">Signal</keyword>
<sequence>MKAARLAGGLALLQLCCCGVTLGFVEYGNGATWERELPACASARSVCSLVHRRYWLSPLEIRLCRCPHKEPCPEGFETAPSAWAVNITSRTQLKMCSAWQPTNCTSDQTSLIMRTSRTFPSPERQGTKEIHADVLCQCAQDRDVYYRRTHGNNTADLTYYEQRQYFRCAPLSECKARASCGHITRDFYATYKTCHCPANHLCTVPQGRNRKVENVREAMYEGAAYQALCLPR</sequence>
<feature type="signal peptide" evidence="1">
    <location>
        <begin position="1"/>
        <end position="23"/>
    </location>
</feature>
<feature type="chain" id="PRO_5020025126" evidence="1">
    <location>
        <begin position="24"/>
        <end position="232"/>
    </location>
</feature>
<evidence type="ECO:0000313" key="2">
    <source>
        <dbReference type="EMBL" id="MOY41485.1"/>
    </source>
</evidence>
<name>A0A4D5RWX9_IXOSC</name>
<dbReference type="EMBL" id="GHJT01007514">
    <property type="protein sequence ID" value="MOY41485.1"/>
    <property type="molecule type" value="Transcribed_RNA"/>
</dbReference>
<organism evidence="2">
    <name type="scientific">Ixodes scapularis</name>
    <name type="common">Black-legged tick</name>
    <name type="synonym">Deer tick</name>
    <dbReference type="NCBI Taxonomy" id="6945"/>
    <lineage>
        <taxon>Eukaryota</taxon>
        <taxon>Metazoa</taxon>
        <taxon>Ecdysozoa</taxon>
        <taxon>Arthropoda</taxon>
        <taxon>Chelicerata</taxon>
        <taxon>Arachnida</taxon>
        <taxon>Acari</taxon>
        <taxon>Parasitiformes</taxon>
        <taxon>Ixodida</taxon>
        <taxon>Ixodoidea</taxon>
        <taxon>Ixodidae</taxon>
        <taxon>Ixodinae</taxon>
        <taxon>Ixodes</taxon>
    </lineage>
</organism>
<dbReference type="AlphaFoldDB" id="A0A4D5RWX9"/>
<reference evidence="2" key="1">
    <citation type="submission" date="2019-04" db="EMBL/GenBank/DDBJ databases">
        <title>An insight into the mialome of Ixodes scapularis.</title>
        <authorList>
            <person name="Ribeiro J.M."/>
            <person name="Mather T.N."/>
            <person name="Karim S."/>
        </authorList>
    </citation>
    <scope>NUCLEOTIDE SEQUENCE</scope>
</reference>
<evidence type="ECO:0000256" key="1">
    <source>
        <dbReference type="SAM" id="SignalP"/>
    </source>
</evidence>
<dbReference type="OrthoDB" id="121932at2759"/>